<keyword evidence="2" id="KW-1133">Transmembrane helix</keyword>
<dbReference type="SMART" id="SM00175">
    <property type="entry name" value="RAB"/>
    <property type="match status" value="1"/>
</dbReference>
<dbReference type="PRINTS" id="PR00449">
    <property type="entry name" value="RASTRNSFRMNG"/>
</dbReference>
<comment type="caution">
    <text evidence="3">The sequence shown here is derived from an EMBL/GenBank/DDBJ whole genome shotgun (WGS) entry which is preliminary data.</text>
</comment>
<dbReference type="NCBIfam" id="TIGR00231">
    <property type="entry name" value="small_GTP"/>
    <property type="match status" value="1"/>
</dbReference>
<dbReference type="RefSeq" id="WP_019232259.1">
    <property type="nucleotide sequence ID" value="NZ_CAAAHR010000014.1"/>
</dbReference>
<feature type="transmembrane region" description="Helical" evidence="2">
    <location>
        <begin position="284"/>
        <end position="308"/>
    </location>
</feature>
<dbReference type="GO" id="GO:0005525">
    <property type="term" value="F:GTP binding"/>
    <property type="evidence" value="ECO:0007669"/>
    <property type="project" value="InterPro"/>
</dbReference>
<dbReference type="CDD" id="cd00154">
    <property type="entry name" value="Rab"/>
    <property type="match status" value="1"/>
</dbReference>
<protein>
    <submittedName>
        <fullName evidence="3">GTP-binding protein</fullName>
    </submittedName>
</protein>
<gene>
    <name evidence="3" type="ORF">A6J39_011235</name>
</gene>
<dbReference type="InterPro" id="IPR005225">
    <property type="entry name" value="Small_GTP-bd"/>
</dbReference>
<sequence>MQYKVVLFGKHRSGKTQLNYRIALKASFKFKENSRSTIGADFLTREIDSDNTAVLWDTAGALRYQALNQVFYKGAAVGVFCIDLTEEINEQEIIKNIQEFRLHAPNAPIICVGTKSDLPNADACKLNILKSKELFVHFITTSAKEGDNVDELFLIITKLCKDQQNSLWSEAKAKLIESLRELPKGKKQLIEQELTKLSDVLLAKAVDPSVTPLYKAKAIENFTANCKVILDEQHPNVLNGVLSVAAAAIVLIVTALIGFTIGVACSWWTGPGAFFAGLLSAHTAAVAVASSSTVLGAVAGSLTAYSLFKPSKEINALNEFAADVSSLNPGIIL</sequence>
<dbReference type="SMART" id="SM00174">
    <property type="entry name" value="RHO"/>
    <property type="match status" value="1"/>
</dbReference>
<dbReference type="PANTHER" id="PTHR47978">
    <property type="match status" value="1"/>
</dbReference>
<dbReference type="EMBL" id="NBTX02000004">
    <property type="protein sequence ID" value="PNL61733.1"/>
    <property type="molecule type" value="Genomic_DNA"/>
</dbReference>
<dbReference type="Gene3D" id="3.40.50.300">
    <property type="entry name" value="P-loop containing nucleotide triphosphate hydrolases"/>
    <property type="match status" value="1"/>
</dbReference>
<evidence type="ECO:0000256" key="1">
    <source>
        <dbReference type="ARBA" id="ARBA00022741"/>
    </source>
</evidence>
<reference evidence="3" key="1">
    <citation type="submission" date="2017-12" db="EMBL/GenBank/DDBJ databases">
        <title>FDA dAtabase for Regulatory Grade micrObial Sequences (FDA-ARGOS): Supporting development and validation of Infectious Disease Dx tests.</title>
        <authorList>
            <person name="Kerrigan L."/>
            <person name="Tallon L.J."/>
            <person name="Sadzewicz L."/>
            <person name="Sengamalay N."/>
            <person name="Ott S."/>
            <person name="Godinez A."/>
            <person name="Nagaraj S."/>
            <person name="Vavikolanu K."/>
            <person name="Vyas G."/>
            <person name="Nadendla S."/>
            <person name="Aluvathingal J."/>
            <person name="Sichtig H."/>
        </authorList>
    </citation>
    <scope>NUCLEOTIDE SEQUENCE [LARGE SCALE GENOMIC DNA]</scope>
    <source>
        <strain evidence="3">FDAARGOS_200</strain>
    </source>
</reference>
<name>A0AAX0WT11_9GAMM</name>
<dbReference type="SMART" id="SM00173">
    <property type="entry name" value="RAS"/>
    <property type="match status" value="1"/>
</dbReference>
<evidence type="ECO:0000313" key="3">
    <source>
        <dbReference type="EMBL" id="PNL61733.1"/>
    </source>
</evidence>
<dbReference type="InterPro" id="IPR027417">
    <property type="entry name" value="P-loop_NTPase"/>
</dbReference>
<accession>A0AAX0WT11</accession>
<dbReference type="Proteomes" id="UP000192511">
    <property type="component" value="Unassembled WGS sequence"/>
</dbReference>
<feature type="transmembrane region" description="Helical" evidence="2">
    <location>
        <begin position="237"/>
        <end position="264"/>
    </location>
</feature>
<dbReference type="GO" id="GO:0003924">
    <property type="term" value="F:GTPase activity"/>
    <property type="evidence" value="ECO:0007669"/>
    <property type="project" value="InterPro"/>
</dbReference>
<keyword evidence="1" id="KW-0547">Nucleotide-binding</keyword>
<dbReference type="SUPFAM" id="SSF52540">
    <property type="entry name" value="P-loop containing nucleoside triphosphate hydrolases"/>
    <property type="match status" value="1"/>
</dbReference>
<dbReference type="InterPro" id="IPR001806">
    <property type="entry name" value="Small_GTPase"/>
</dbReference>
<keyword evidence="2" id="KW-0812">Transmembrane</keyword>
<proteinExistence type="predicted"/>
<evidence type="ECO:0000256" key="2">
    <source>
        <dbReference type="SAM" id="Phobius"/>
    </source>
</evidence>
<keyword evidence="4" id="KW-1185">Reference proteome</keyword>
<dbReference type="AlphaFoldDB" id="A0AAX0WT11"/>
<keyword evidence="2" id="KW-0472">Membrane</keyword>
<evidence type="ECO:0000313" key="4">
    <source>
        <dbReference type="Proteomes" id="UP000192511"/>
    </source>
</evidence>
<dbReference type="GeneID" id="98065938"/>
<dbReference type="PROSITE" id="PS51419">
    <property type="entry name" value="RAB"/>
    <property type="match status" value="1"/>
</dbReference>
<organism evidence="3 4">
    <name type="scientific">Legionella anisa</name>
    <dbReference type="NCBI Taxonomy" id="28082"/>
    <lineage>
        <taxon>Bacteria</taxon>
        <taxon>Pseudomonadati</taxon>
        <taxon>Pseudomonadota</taxon>
        <taxon>Gammaproteobacteria</taxon>
        <taxon>Legionellales</taxon>
        <taxon>Legionellaceae</taxon>
        <taxon>Legionella</taxon>
    </lineage>
</organism>
<dbReference type="Pfam" id="PF00071">
    <property type="entry name" value="Ras"/>
    <property type="match status" value="1"/>
</dbReference>